<feature type="region of interest" description="Disordered" evidence="1">
    <location>
        <begin position="21"/>
        <end position="43"/>
    </location>
</feature>
<dbReference type="AlphaFoldDB" id="A0A7W7H612"/>
<feature type="chain" id="PRO_5039189404" description="Lipoprotein" evidence="2">
    <location>
        <begin position="19"/>
        <end position="179"/>
    </location>
</feature>
<sequence>MFVRISMVVVLLTLTACAPDPKQGSPAPTGPAPGVQASGGQSALSGPSLDCAAPIDTLAAPPAGYTPMLDAVALSTELLQANDSGDGTLFAKTGLLIRTGHPAELLVPRGRAEVEWGNTGDRERAAHLHIPACPKFGAGDWQVYPGGYYVTAPVCLPVEVRADGRTTTIHVPVGKACPA</sequence>
<dbReference type="PROSITE" id="PS51257">
    <property type="entry name" value="PROKAR_LIPOPROTEIN"/>
    <property type="match status" value="1"/>
</dbReference>
<evidence type="ECO:0000313" key="4">
    <source>
        <dbReference type="Proteomes" id="UP000546162"/>
    </source>
</evidence>
<evidence type="ECO:0000313" key="3">
    <source>
        <dbReference type="EMBL" id="MBB4744673.1"/>
    </source>
</evidence>
<proteinExistence type="predicted"/>
<name>A0A7W7H612_9ACTN</name>
<dbReference type="EMBL" id="JACHNB010000001">
    <property type="protein sequence ID" value="MBB4744673.1"/>
    <property type="molecule type" value="Genomic_DNA"/>
</dbReference>
<keyword evidence="2" id="KW-0732">Signal</keyword>
<protein>
    <recommendedName>
        <fullName evidence="5">Lipoprotein</fullName>
    </recommendedName>
</protein>
<organism evidence="3 4">
    <name type="scientific">Actinoplanes octamycinicus</name>
    <dbReference type="NCBI Taxonomy" id="135948"/>
    <lineage>
        <taxon>Bacteria</taxon>
        <taxon>Bacillati</taxon>
        <taxon>Actinomycetota</taxon>
        <taxon>Actinomycetes</taxon>
        <taxon>Micromonosporales</taxon>
        <taxon>Micromonosporaceae</taxon>
        <taxon>Actinoplanes</taxon>
    </lineage>
</organism>
<dbReference type="Proteomes" id="UP000546162">
    <property type="component" value="Unassembled WGS sequence"/>
</dbReference>
<dbReference type="RefSeq" id="WP_185044806.1">
    <property type="nucleotide sequence ID" value="NZ_BAABFG010000005.1"/>
</dbReference>
<accession>A0A7W7H612</accession>
<reference evidence="3 4" key="1">
    <citation type="submission" date="2020-08" db="EMBL/GenBank/DDBJ databases">
        <title>Sequencing the genomes of 1000 actinobacteria strains.</title>
        <authorList>
            <person name="Klenk H.-P."/>
        </authorList>
    </citation>
    <scope>NUCLEOTIDE SEQUENCE [LARGE SCALE GENOMIC DNA]</scope>
    <source>
        <strain evidence="3 4">DSM 45809</strain>
    </source>
</reference>
<comment type="caution">
    <text evidence="3">The sequence shown here is derived from an EMBL/GenBank/DDBJ whole genome shotgun (WGS) entry which is preliminary data.</text>
</comment>
<evidence type="ECO:0000256" key="1">
    <source>
        <dbReference type="SAM" id="MobiDB-lite"/>
    </source>
</evidence>
<evidence type="ECO:0008006" key="5">
    <source>
        <dbReference type="Google" id="ProtNLM"/>
    </source>
</evidence>
<evidence type="ECO:0000256" key="2">
    <source>
        <dbReference type="SAM" id="SignalP"/>
    </source>
</evidence>
<keyword evidence="4" id="KW-1185">Reference proteome</keyword>
<gene>
    <name evidence="3" type="ORF">BJY16_008132</name>
</gene>
<feature type="signal peptide" evidence="2">
    <location>
        <begin position="1"/>
        <end position="18"/>
    </location>
</feature>